<organism evidence="2 3">
    <name type="scientific">Phyllosticta paracitricarpa</name>
    <dbReference type="NCBI Taxonomy" id="2016321"/>
    <lineage>
        <taxon>Eukaryota</taxon>
        <taxon>Fungi</taxon>
        <taxon>Dikarya</taxon>
        <taxon>Ascomycota</taxon>
        <taxon>Pezizomycotina</taxon>
        <taxon>Dothideomycetes</taxon>
        <taxon>Dothideomycetes incertae sedis</taxon>
        <taxon>Botryosphaeriales</taxon>
        <taxon>Phyllostictaceae</taxon>
        <taxon>Phyllosticta</taxon>
    </lineage>
</organism>
<dbReference type="PANTHER" id="PTHR12751">
    <property type="entry name" value="PHOSPHATASE AND ACTIN REGULATOR PHACTR"/>
    <property type="match status" value="1"/>
</dbReference>
<feature type="compositionally biased region" description="Low complexity" evidence="1">
    <location>
        <begin position="239"/>
        <end position="250"/>
    </location>
</feature>
<evidence type="ECO:0000313" key="3">
    <source>
        <dbReference type="Proteomes" id="UP001367316"/>
    </source>
</evidence>
<name>A0ABR1NHR2_9PEZI</name>
<feature type="compositionally biased region" description="Polar residues" evidence="1">
    <location>
        <begin position="57"/>
        <end position="83"/>
    </location>
</feature>
<dbReference type="PANTHER" id="PTHR12751:SF18">
    <property type="entry name" value="PHOSPHATASE AND ACTIN REGULATOR 1"/>
    <property type="match status" value="1"/>
</dbReference>
<evidence type="ECO:0000313" key="2">
    <source>
        <dbReference type="EMBL" id="KAK7613569.1"/>
    </source>
</evidence>
<dbReference type="Proteomes" id="UP001367316">
    <property type="component" value="Unassembled WGS sequence"/>
</dbReference>
<feature type="compositionally biased region" description="Low complexity" evidence="1">
    <location>
        <begin position="267"/>
        <end position="285"/>
    </location>
</feature>
<feature type="compositionally biased region" description="Polar residues" evidence="1">
    <location>
        <begin position="292"/>
        <end position="321"/>
    </location>
</feature>
<sequence length="771" mass="80856">MAEVLAPIVQPNSSIAMLHTSTAADSQAHHQSPRSSPPMPRSQYYNTNNGGVGYRGSSATPVQAYAFQTTPQLRQENRSTSAPVNPYHQAQLFQPAAGPNNQGHTTHPSSSSGSTASSASSNLSSAGQRTGSKDDSALSQQRLKSADDFARANPNMEPRPLSAINISTSVPDLTLTAYDSSAKPSPDRYRRARNGSGPASPPLPQDPRSAVPSGSGMAGVAHLYKGVPQRPAHARTGSADDSTLSRSSSELAKRYRRRSMGGFAEGSLPSSQSLQLTSATTLSPQHARQEVKTGNTNGLSYHHNNTSEQSVSSGKSSNRPSSAKRDPNAQSSHRSPSPKFDVRQPAVPARGSSVDAGKRMANPSPLSKPATDDESTAPRPGSGKASDATAGAKSPALEQLTALNDKEAANKGVKSRLRRAFSFGSAAELRKATAENNMSDKARARDAQPAAAEDIDPEDAAIAAKQEAAGIGNSIYSGQGGVFSGSTDNLSISSTASSASIMLRKMGKGMKKGGRSLKGLFRPKSVIGVPAADSAVQPSVAQVSMVTVEAEREKVNVNASPLEHGGGTGFPKLERNSVDTSSASERPLSVSGCGADSSRKSIMGGEKERAEVLAAVKKGILKRKPDVEFALGLELTSTGTGTSSDSPSPQVRPADGTPGFTHNQDTPNSSAPSTPGDDRHANDYFVGASRLAAGSTKSLPSTAHGGPRNISFSPRIQFHDAWSSSEYDRRGDIATCNRLTPMLAQQIKEELNSFKMEMEVHELSKPHTHFF</sequence>
<feature type="region of interest" description="Disordered" evidence="1">
    <location>
        <begin position="176"/>
        <end position="250"/>
    </location>
</feature>
<feature type="region of interest" description="Disordered" evidence="1">
    <location>
        <begin position="262"/>
        <end position="394"/>
    </location>
</feature>
<gene>
    <name evidence="2" type="ORF">JOL62DRAFT_632023</name>
</gene>
<proteinExistence type="predicted"/>
<feature type="region of interest" description="Disordered" evidence="1">
    <location>
        <begin position="559"/>
        <end position="607"/>
    </location>
</feature>
<feature type="region of interest" description="Disordered" evidence="1">
    <location>
        <begin position="637"/>
        <end position="682"/>
    </location>
</feature>
<feature type="compositionally biased region" description="Polar residues" evidence="1">
    <location>
        <begin position="660"/>
        <end position="673"/>
    </location>
</feature>
<feature type="compositionally biased region" description="Polar residues" evidence="1">
    <location>
        <begin position="13"/>
        <end position="25"/>
    </location>
</feature>
<comment type="caution">
    <text evidence="2">The sequence shown here is derived from an EMBL/GenBank/DDBJ whole genome shotgun (WGS) entry which is preliminary data.</text>
</comment>
<keyword evidence="3" id="KW-1185">Reference proteome</keyword>
<reference evidence="2 3" key="1">
    <citation type="submission" date="2024-04" db="EMBL/GenBank/DDBJ databases">
        <title>Phyllosticta paracitricarpa is synonymous to the EU quarantine fungus P. citricarpa based on phylogenomic analyses.</title>
        <authorList>
            <consortium name="Lawrence Berkeley National Laboratory"/>
            <person name="Van ingen-buijs V.A."/>
            <person name="Van westerhoven A.C."/>
            <person name="Haridas S."/>
            <person name="Skiadas P."/>
            <person name="Martin F."/>
            <person name="Groenewald J.Z."/>
            <person name="Crous P.W."/>
            <person name="Seidl M.F."/>
        </authorList>
    </citation>
    <scope>NUCLEOTIDE SEQUENCE [LARGE SCALE GENOMIC DNA]</scope>
    <source>
        <strain evidence="2 3">CBS 141358</strain>
    </source>
</reference>
<feature type="compositionally biased region" description="Low complexity" evidence="1">
    <location>
        <begin position="109"/>
        <end position="126"/>
    </location>
</feature>
<accession>A0ABR1NHR2</accession>
<feature type="region of interest" description="Disordered" evidence="1">
    <location>
        <begin position="13"/>
        <end position="142"/>
    </location>
</feature>
<protein>
    <recommendedName>
        <fullName evidence="4">Protein BNI4</fullName>
    </recommendedName>
</protein>
<feature type="compositionally biased region" description="Polar residues" evidence="1">
    <location>
        <begin position="99"/>
        <end position="108"/>
    </location>
</feature>
<evidence type="ECO:0000256" key="1">
    <source>
        <dbReference type="SAM" id="MobiDB-lite"/>
    </source>
</evidence>
<evidence type="ECO:0008006" key="4">
    <source>
        <dbReference type="Google" id="ProtNLM"/>
    </source>
</evidence>
<dbReference type="EMBL" id="JBBPBF010000006">
    <property type="protein sequence ID" value="KAK7613569.1"/>
    <property type="molecule type" value="Genomic_DNA"/>
</dbReference>